<keyword evidence="3" id="KW-1185">Reference proteome</keyword>
<dbReference type="AlphaFoldDB" id="A9GU05"/>
<feature type="region of interest" description="Disordered" evidence="1">
    <location>
        <begin position="62"/>
        <end position="93"/>
    </location>
</feature>
<reference evidence="2 3" key="1">
    <citation type="journal article" date="2007" name="Nat. Biotechnol.">
        <title>Complete genome sequence of the myxobacterium Sorangium cellulosum.</title>
        <authorList>
            <person name="Schneiker S."/>
            <person name="Perlova O."/>
            <person name="Kaiser O."/>
            <person name="Gerth K."/>
            <person name="Alici A."/>
            <person name="Altmeyer M.O."/>
            <person name="Bartels D."/>
            <person name="Bekel T."/>
            <person name="Beyer S."/>
            <person name="Bode E."/>
            <person name="Bode H.B."/>
            <person name="Bolten C.J."/>
            <person name="Choudhuri J.V."/>
            <person name="Doss S."/>
            <person name="Elnakady Y.A."/>
            <person name="Frank B."/>
            <person name="Gaigalat L."/>
            <person name="Goesmann A."/>
            <person name="Groeger C."/>
            <person name="Gross F."/>
            <person name="Jelsbak L."/>
            <person name="Jelsbak L."/>
            <person name="Kalinowski J."/>
            <person name="Kegler C."/>
            <person name="Knauber T."/>
            <person name="Konietzny S."/>
            <person name="Kopp M."/>
            <person name="Krause L."/>
            <person name="Krug D."/>
            <person name="Linke B."/>
            <person name="Mahmud T."/>
            <person name="Martinez-Arias R."/>
            <person name="McHardy A.C."/>
            <person name="Merai M."/>
            <person name="Meyer F."/>
            <person name="Mormann S."/>
            <person name="Munoz-Dorado J."/>
            <person name="Perez J."/>
            <person name="Pradella S."/>
            <person name="Rachid S."/>
            <person name="Raddatz G."/>
            <person name="Rosenau F."/>
            <person name="Rueckert C."/>
            <person name="Sasse F."/>
            <person name="Scharfe M."/>
            <person name="Schuster S.C."/>
            <person name="Suen G."/>
            <person name="Treuner-Lange A."/>
            <person name="Velicer G.J."/>
            <person name="Vorholter F.-J."/>
            <person name="Weissman K.J."/>
            <person name="Welch R.D."/>
            <person name="Wenzel S.C."/>
            <person name="Whitworth D.E."/>
            <person name="Wilhelm S."/>
            <person name="Wittmann C."/>
            <person name="Bloecker H."/>
            <person name="Puehler A."/>
            <person name="Mueller R."/>
        </authorList>
    </citation>
    <scope>NUCLEOTIDE SEQUENCE [LARGE SCALE GENOMIC DNA]</scope>
    <source>
        <strain evidence="3">So ce56</strain>
    </source>
</reference>
<dbReference type="KEGG" id="scl:sce6850"/>
<evidence type="ECO:0000313" key="3">
    <source>
        <dbReference type="Proteomes" id="UP000002139"/>
    </source>
</evidence>
<evidence type="ECO:0000313" key="2">
    <source>
        <dbReference type="EMBL" id="CAN97019.1"/>
    </source>
</evidence>
<name>A9GU05_SORC5</name>
<dbReference type="Proteomes" id="UP000002139">
    <property type="component" value="Chromosome"/>
</dbReference>
<evidence type="ECO:0000256" key="1">
    <source>
        <dbReference type="SAM" id="MobiDB-lite"/>
    </source>
</evidence>
<accession>A9GU05</accession>
<dbReference type="HOGENOM" id="CLU_2398031_0_0_7"/>
<gene>
    <name evidence="2" type="ordered locus">sce6850</name>
</gene>
<organism evidence="2 3">
    <name type="scientific">Sorangium cellulosum (strain So ce56)</name>
    <name type="common">Polyangium cellulosum (strain So ce56)</name>
    <dbReference type="NCBI Taxonomy" id="448385"/>
    <lineage>
        <taxon>Bacteria</taxon>
        <taxon>Pseudomonadati</taxon>
        <taxon>Myxococcota</taxon>
        <taxon>Polyangia</taxon>
        <taxon>Polyangiales</taxon>
        <taxon>Polyangiaceae</taxon>
        <taxon>Sorangium</taxon>
    </lineage>
</organism>
<dbReference type="EMBL" id="AM746676">
    <property type="protein sequence ID" value="CAN97019.1"/>
    <property type="molecule type" value="Genomic_DNA"/>
</dbReference>
<sequence length="93" mass="9918">MLVNTSRREVVDHDAVQRSLDEELIVSSVDPTATSTVAASNSSQNRLTDGCRSAGSGLVARRRMFASSGEPRSPSRQSSPARSLSAQMAKRPS</sequence>
<feature type="compositionally biased region" description="Low complexity" evidence="1">
    <location>
        <begin position="67"/>
        <end position="85"/>
    </location>
</feature>
<protein>
    <submittedName>
        <fullName evidence="2">Uncharacterized protein</fullName>
    </submittedName>
</protein>
<proteinExistence type="predicted"/>